<dbReference type="Proteomes" id="UP001642464">
    <property type="component" value="Unassembled WGS sequence"/>
</dbReference>
<reference evidence="7 8" key="1">
    <citation type="submission" date="2024-02" db="EMBL/GenBank/DDBJ databases">
        <authorList>
            <person name="Chen Y."/>
            <person name="Shah S."/>
            <person name="Dougan E. K."/>
            <person name="Thang M."/>
            <person name="Chan C."/>
        </authorList>
    </citation>
    <scope>NUCLEOTIDE SEQUENCE [LARGE SCALE GENOMIC DNA]</scope>
</reference>
<name>A0ABP0M8M5_9DINO</name>
<dbReference type="PROSITE" id="PS50089">
    <property type="entry name" value="ZF_RING_2"/>
    <property type="match status" value="1"/>
</dbReference>
<evidence type="ECO:0000259" key="6">
    <source>
        <dbReference type="PROSITE" id="PS50089"/>
    </source>
</evidence>
<evidence type="ECO:0000256" key="4">
    <source>
        <dbReference type="PROSITE-ProRule" id="PRU00175"/>
    </source>
</evidence>
<dbReference type="SUPFAM" id="SSF48403">
    <property type="entry name" value="Ankyrin repeat"/>
    <property type="match status" value="1"/>
</dbReference>
<keyword evidence="3" id="KW-0862">Zinc</keyword>
<comment type="caution">
    <text evidence="7">The sequence shown here is derived from an EMBL/GenBank/DDBJ whole genome shotgun (WGS) entry which is preliminary data.</text>
</comment>
<proteinExistence type="predicted"/>
<evidence type="ECO:0000256" key="2">
    <source>
        <dbReference type="ARBA" id="ARBA00022771"/>
    </source>
</evidence>
<dbReference type="InterPro" id="IPR001841">
    <property type="entry name" value="Znf_RING"/>
</dbReference>
<dbReference type="EMBL" id="CAXAMM010020014">
    <property type="protein sequence ID" value="CAK9047087.1"/>
    <property type="molecule type" value="Genomic_DNA"/>
</dbReference>
<keyword evidence="2 4" id="KW-0863">Zinc-finger</keyword>
<dbReference type="InterPro" id="IPR013083">
    <property type="entry name" value="Znf_RING/FYVE/PHD"/>
</dbReference>
<feature type="domain" description="RING-type" evidence="6">
    <location>
        <begin position="533"/>
        <end position="593"/>
    </location>
</feature>
<dbReference type="InterPro" id="IPR017907">
    <property type="entry name" value="Znf_RING_CS"/>
</dbReference>
<keyword evidence="1" id="KW-0479">Metal-binding</keyword>
<evidence type="ECO:0000256" key="3">
    <source>
        <dbReference type="ARBA" id="ARBA00022833"/>
    </source>
</evidence>
<dbReference type="Gene3D" id="3.30.40.10">
    <property type="entry name" value="Zinc/RING finger domain, C3HC4 (zinc finger)"/>
    <property type="match status" value="1"/>
</dbReference>
<dbReference type="PROSITE" id="PS00518">
    <property type="entry name" value="ZF_RING_1"/>
    <property type="match status" value="1"/>
</dbReference>
<dbReference type="CDD" id="cd16449">
    <property type="entry name" value="RING-HC"/>
    <property type="match status" value="1"/>
</dbReference>
<dbReference type="SUPFAM" id="SSF57850">
    <property type="entry name" value="RING/U-box"/>
    <property type="match status" value="1"/>
</dbReference>
<accession>A0ABP0M8M5</accession>
<dbReference type="InterPro" id="IPR036770">
    <property type="entry name" value="Ankyrin_rpt-contain_sf"/>
</dbReference>
<feature type="region of interest" description="Disordered" evidence="5">
    <location>
        <begin position="343"/>
        <end position="363"/>
    </location>
</feature>
<gene>
    <name evidence="7" type="ORF">SCF082_LOCUS26440</name>
</gene>
<keyword evidence="8" id="KW-1185">Reference proteome</keyword>
<protein>
    <recommendedName>
        <fullName evidence="6">RING-type domain-containing protein</fullName>
    </recommendedName>
</protein>
<dbReference type="Gene3D" id="1.25.40.20">
    <property type="entry name" value="Ankyrin repeat-containing domain"/>
    <property type="match status" value="1"/>
</dbReference>
<evidence type="ECO:0000313" key="7">
    <source>
        <dbReference type="EMBL" id="CAK9047087.1"/>
    </source>
</evidence>
<evidence type="ECO:0000256" key="1">
    <source>
        <dbReference type="ARBA" id="ARBA00022723"/>
    </source>
</evidence>
<evidence type="ECO:0000256" key="5">
    <source>
        <dbReference type="SAM" id="MobiDB-lite"/>
    </source>
</evidence>
<sequence length="655" mass="70969">MLTVPKEATLRNTVSEINIEPASDPLPNGAAFSYPGPLSSSNDVFKDVGNSWASGQHCAPGACHIGFSFGGGNGDLRVSTKVGCVEVTQSEVTGEFAESLELQYHDGTAFVAYRQAFGLSGGYALVPTFNGDEIKKKRVITTGLVKSSAFVISEPLSIPVAPGQVPLFSAKDPTKRVARAVLSIGRLFSAEAQAVMARSLAQRVVALLREGPGPELHHALDALKPSRGWSAAAGIPQALASVETKGRTAMRLAVDGGHWEFVQRLLEACCSLRRTSQDLRSPLTAALEKGHVQELQLDKLGFSPEQQQLAGELSTALQKTEEMEELAPHLAFHFAPDIASGGFGASPSGSPRSNVPPLPREASRTSVKVEWSPDVFVLALDYCKTGRSRRAFLFQPDAAPAIWRTSLQLNLPALARKTAIWIGLAVPARSGEQSRSTLLDAPLDGDDSVLGRVVERAVEDSEWLSVARVLLSVGASGTATCNGRPLYLFVQEQAERKTRGFNELLAPLLARIGQDIDQWKQPTALVEDRTTECPICFETLWTATPTAFVKLLEGAESIFHVNCAHFFCFDCASQQYMKQQSQQVSEYFCPICRAQAHEVMPMPDIAVNPRLWFQFLDVTRSGQLDQNTAVQALEAMLPIDTERLHSALQDDGCKS</sequence>
<dbReference type="SMART" id="SM00184">
    <property type="entry name" value="RING"/>
    <property type="match status" value="1"/>
</dbReference>
<organism evidence="7 8">
    <name type="scientific">Durusdinium trenchii</name>
    <dbReference type="NCBI Taxonomy" id="1381693"/>
    <lineage>
        <taxon>Eukaryota</taxon>
        <taxon>Sar</taxon>
        <taxon>Alveolata</taxon>
        <taxon>Dinophyceae</taxon>
        <taxon>Suessiales</taxon>
        <taxon>Symbiodiniaceae</taxon>
        <taxon>Durusdinium</taxon>
    </lineage>
</organism>
<evidence type="ECO:0000313" key="8">
    <source>
        <dbReference type="Proteomes" id="UP001642464"/>
    </source>
</evidence>